<evidence type="ECO:0000256" key="2">
    <source>
        <dbReference type="ARBA" id="ARBA00022723"/>
    </source>
</evidence>
<dbReference type="GO" id="GO:0016491">
    <property type="term" value="F:oxidoreductase activity"/>
    <property type="evidence" value="ECO:0007669"/>
    <property type="project" value="UniProtKB-KW"/>
</dbReference>
<dbReference type="PANTHER" id="PTHR43498:SF1">
    <property type="entry name" value="COB--COM HETERODISULFIDE REDUCTASE IRON-SULFUR SUBUNIT A"/>
    <property type="match status" value="1"/>
</dbReference>
<organism evidence="6 7">
    <name type="scientific">Jiangella aurantiaca</name>
    <dbReference type="NCBI Taxonomy" id="2530373"/>
    <lineage>
        <taxon>Bacteria</taxon>
        <taxon>Bacillati</taxon>
        <taxon>Actinomycetota</taxon>
        <taxon>Actinomycetes</taxon>
        <taxon>Jiangellales</taxon>
        <taxon>Jiangellaceae</taxon>
        <taxon>Jiangella</taxon>
    </lineage>
</organism>
<dbReference type="Pfam" id="PF12831">
    <property type="entry name" value="FAD_oxidored"/>
    <property type="match status" value="1"/>
</dbReference>
<comment type="caution">
    <text evidence="6">The sequence shown here is derived from an EMBL/GenBank/DDBJ whole genome shotgun (WGS) entry which is preliminary data.</text>
</comment>
<dbReference type="PANTHER" id="PTHR43498">
    <property type="entry name" value="FERREDOXIN:COB-COM HETERODISULFIDE REDUCTASE SUBUNIT A"/>
    <property type="match status" value="1"/>
</dbReference>
<dbReference type="InterPro" id="IPR039650">
    <property type="entry name" value="HdrA-like"/>
</dbReference>
<evidence type="ECO:0000256" key="5">
    <source>
        <dbReference type="ARBA" id="ARBA00023014"/>
    </source>
</evidence>
<dbReference type="GO" id="GO:0046872">
    <property type="term" value="F:metal ion binding"/>
    <property type="evidence" value="ECO:0007669"/>
    <property type="project" value="UniProtKB-KW"/>
</dbReference>
<keyword evidence="2" id="KW-0479">Metal-binding</keyword>
<keyword evidence="4" id="KW-0408">Iron</keyword>
<dbReference type="OrthoDB" id="177652at2"/>
<keyword evidence="3" id="KW-0560">Oxidoreductase</keyword>
<keyword evidence="1" id="KW-0004">4Fe-4S</keyword>
<dbReference type="InterPro" id="IPR036188">
    <property type="entry name" value="FAD/NAD-bd_sf"/>
</dbReference>
<accession>A0A4R5AID5</accession>
<dbReference type="EMBL" id="SMLB01000006">
    <property type="protein sequence ID" value="TDD71240.1"/>
    <property type="molecule type" value="Genomic_DNA"/>
</dbReference>
<keyword evidence="7" id="KW-1185">Reference proteome</keyword>
<proteinExistence type="predicted"/>
<evidence type="ECO:0000313" key="7">
    <source>
        <dbReference type="Proteomes" id="UP000295217"/>
    </source>
</evidence>
<evidence type="ECO:0000313" key="6">
    <source>
        <dbReference type="EMBL" id="TDD71240.1"/>
    </source>
</evidence>
<evidence type="ECO:0000256" key="3">
    <source>
        <dbReference type="ARBA" id="ARBA00023002"/>
    </source>
</evidence>
<dbReference type="Gene3D" id="3.50.50.60">
    <property type="entry name" value="FAD/NAD(P)-binding domain"/>
    <property type="match status" value="1"/>
</dbReference>
<sequence>MTTGEDARMTDPTSALDADVVVAGAGSAGVAAAVAAAESGARTVLAEASGHVGGTLAWQLLEHSAGFHDVRGDQVVGGVGQRIVDRLRQYGGTPGHIPDDVGYTATRTPVNHAELAMAEATLLADAGVQVLLHCPVVAVDTDGRRVRGLDVEAPDGRRRITARMFVDASGDAVLAALAGAAVHDDVPHRQPASLLLKLGGVDFAALLAYAADHPDDLRPGNAVGSPDDECVNLWGFGTLLETGHRQGLLELRRTELHLAGWPRRGEAVLNVTRVPWPGAGLDAGAAYLRLSTQVLEVVRWFRRLVPGGRDAYLAAVADRLGVRESRRVVGLATLTRDDVVSGRRHPDSIGTGAFPIDIHDANAPGLEHADTIASSYDLPFGCLVPRDLDNVLVAGRCVSSTHEGNGSVRITGTCFATGEAAGVAAALAADGGTTVAALDVPQLQDRLRRRGVLGARDGVTVRAAAPRSRPTASSA</sequence>
<protein>
    <submittedName>
        <fullName evidence="6">FAD-dependent oxidoreductase</fullName>
    </submittedName>
</protein>
<dbReference type="SUPFAM" id="SSF51905">
    <property type="entry name" value="FAD/NAD(P)-binding domain"/>
    <property type="match status" value="1"/>
</dbReference>
<evidence type="ECO:0000256" key="4">
    <source>
        <dbReference type="ARBA" id="ARBA00023004"/>
    </source>
</evidence>
<gene>
    <name evidence="6" type="ORF">E1262_06390</name>
</gene>
<reference evidence="6 7" key="1">
    <citation type="submission" date="2019-02" db="EMBL/GenBank/DDBJ databases">
        <title>Draft genome sequences of novel Actinobacteria.</title>
        <authorList>
            <person name="Sahin N."/>
            <person name="Ay H."/>
            <person name="Saygin H."/>
        </authorList>
    </citation>
    <scope>NUCLEOTIDE SEQUENCE [LARGE SCALE GENOMIC DNA]</scope>
    <source>
        <strain evidence="6 7">8K307</strain>
    </source>
</reference>
<keyword evidence="5" id="KW-0411">Iron-sulfur</keyword>
<name>A0A4R5AID5_9ACTN</name>
<dbReference type="AlphaFoldDB" id="A0A4R5AID5"/>
<evidence type="ECO:0000256" key="1">
    <source>
        <dbReference type="ARBA" id="ARBA00022485"/>
    </source>
</evidence>
<dbReference type="GO" id="GO:0051539">
    <property type="term" value="F:4 iron, 4 sulfur cluster binding"/>
    <property type="evidence" value="ECO:0007669"/>
    <property type="project" value="UniProtKB-KW"/>
</dbReference>
<dbReference type="Proteomes" id="UP000295217">
    <property type="component" value="Unassembled WGS sequence"/>
</dbReference>